<reference evidence="1" key="1">
    <citation type="journal article" date="2020" name="Fungal Divers.">
        <title>Resolving the Mortierellaceae phylogeny through synthesis of multi-gene phylogenetics and phylogenomics.</title>
        <authorList>
            <person name="Vandepol N."/>
            <person name="Liber J."/>
            <person name="Desiro A."/>
            <person name="Na H."/>
            <person name="Kennedy M."/>
            <person name="Barry K."/>
            <person name="Grigoriev I.V."/>
            <person name="Miller A.N."/>
            <person name="O'Donnell K."/>
            <person name="Stajich J.E."/>
            <person name="Bonito G."/>
        </authorList>
    </citation>
    <scope>NUCLEOTIDE SEQUENCE</scope>
    <source>
        <strain evidence="1">BC1065</strain>
    </source>
</reference>
<dbReference type="EMBL" id="JAAAJB010000768">
    <property type="protein sequence ID" value="KAG0251294.1"/>
    <property type="molecule type" value="Genomic_DNA"/>
</dbReference>
<accession>A0A9P6PSP2</accession>
<evidence type="ECO:0000313" key="2">
    <source>
        <dbReference type="Proteomes" id="UP000807716"/>
    </source>
</evidence>
<dbReference type="Proteomes" id="UP000807716">
    <property type="component" value="Unassembled WGS sequence"/>
</dbReference>
<organism evidence="1 2">
    <name type="scientific">Actinomortierella ambigua</name>
    <dbReference type="NCBI Taxonomy" id="1343610"/>
    <lineage>
        <taxon>Eukaryota</taxon>
        <taxon>Fungi</taxon>
        <taxon>Fungi incertae sedis</taxon>
        <taxon>Mucoromycota</taxon>
        <taxon>Mortierellomycotina</taxon>
        <taxon>Mortierellomycetes</taxon>
        <taxon>Mortierellales</taxon>
        <taxon>Mortierellaceae</taxon>
        <taxon>Actinomortierella</taxon>
    </lineage>
</organism>
<protein>
    <submittedName>
        <fullName evidence="1">Uncharacterized protein</fullName>
    </submittedName>
</protein>
<keyword evidence="2" id="KW-1185">Reference proteome</keyword>
<sequence>PASFVRSTVTQYLCGHQVGRIRELRFKSETIERYIVVAPQLGQLRTLTTVARCYSWPDVDLMNRTYPSAVYLVQALQRCHGKS</sequence>
<feature type="non-terminal residue" evidence="1">
    <location>
        <position position="1"/>
    </location>
</feature>
<gene>
    <name evidence="1" type="ORF">DFQ27_008852</name>
</gene>
<dbReference type="AlphaFoldDB" id="A0A9P6PSP2"/>
<proteinExistence type="predicted"/>
<comment type="caution">
    <text evidence="1">The sequence shown here is derived from an EMBL/GenBank/DDBJ whole genome shotgun (WGS) entry which is preliminary data.</text>
</comment>
<evidence type="ECO:0000313" key="1">
    <source>
        <dbReference type="EMBL" id="KAG0251294.1"/>
    </source>
</evidence>
<name>A0A9P6PSP2_9FUNG</name>